<comment type="caution">
    <text evidence="2">The sequence shown here is derived from an EMBL/GenBank/DDBJ whole genome shotgun (WGS) entry which is preliminary data.</text>
</comment>
<name>A0AAW1N4U6_POPJA</name>
<proteinExistence type="predicted"/>
<organism evidence="2 3">
    <name type="scientific">Popillia japonica</name>
    <name type="common">Japanese beetle</name>
    <dbReference type="NCBI Taxonomy" id="7064"/>
    <lineage>
        <taxon>Eukaryota</taxon>
        <taxon>Metazoa</taxon>
        <taxon>Ecdysozoa</taxon>
        <taxon>Arthropoda</taxon>
        <taxon>Hexapoda</taxon>
        <taxon>Insecta</taxon>
        <taxon>Pterygota</taxon>
        <taxon>Neoptera</taxon>
        <taxon>Endopterygota</taxon>
        <taxon>Coleoptera</taxon>
        <taxon>Polyphaga</taxon>
        <taxon>Scarabaeiformia</taxon>
        <taxon>Scarabaeidae</taxon>
        <taxon>Rutelinae</taxon>
        <taxon>Popillia</taxon>
    </lineage>
</organism>
<dbReference type="InterPro" id="IPR032071">
    <property type="entry name" value="DUF4806"/>
</dbReference>
<evidence type="ECO:0000259" key="1">
    <source>
        <dbReference type="Pfam" id="PF16064"/>
    </source>
</evidence>
<evidence type="ECO:0000313" key="2">
    <source>
        <dbReference type="EMBL" id="KAK9752965.1"/>
    </source>
</evidence>
<evidence type="ECO:0000313" key="3">
    <source>
        <dbReference type="Proteomes" id="UP001458880"/>
    </source>
</evidence>
<dbReference type="AlphaFoldDB" id="A0AAW1N4U6"/>
<dbReference type="Proteomes" id="UP001458880">
    <property type="component" value="Unassembled WGS sequence"/>
</dbReference>
<protein>
    <recommendedName>
        <fullName evidence="1">DUF4806 domain-containing protein</fullName>
    </recommendedName>
</protein>
<keyword evidence="3" id="KW-1185">Reference proteome</keyword>
<reference evidence="2 3" key="1">
    <citation type="journal article" date="2024" name="BMC Genomics">
        <title>De novo assembly and annotation of Popillia japonica's genome with initial clues to its potential as an invasive pest.</title>
        <authorList>
            <person name="Cucini C."/>
            <person name="Boschi S."/>
            <person name="Funari R."/>
            <person name="Cardaioli E."/>
            <person name="Iannotti N."/>
            <person name="Marturano G."/>
            <person name="Paoli F."/>
            <person name="Bruttini M."/>
            <person name="Carapelli A."/>
            <person name="Frati F."/>
            <person name="Nardi F."/>
        </authorList>
    </citation>
    <scope>NUCLEOTIDE SEQUENCE [LARGE SCALE GENOMIC DNA]</scope>
    <source>
        <strain evidence="2">DMR45628</strain>
    </source>
</reference>
<dbReference type="EMBL" id="JASPKY010000016">
    <property type="protein sequence ID" value="KAK9752965.1"/>
    <property type="molecule type" value="Genomic_DNA"/>
</dbReference>
<dbReference type="PANTHER" id="PTHR34153:SF2">
    <property type="entry name" value="SI:CH211-262H13.3-RELATED"/>
    <property type="match status" value="1"/>
</dbReference>
<dbReference type="Pfam" id="PF16064">
    <property type="entry name" value="DUF4806"/>
    <property type="match status" value="1"/>
</dbReference>
<sequence>MSEINQHTAILNELLRNSRSSKGIGTIVKPSEAPDFPITAVDGFKRFDKNLRRTIVKPSEAPDFPITAVDGFKRFDKNLRRNNNLREYMVSRLSSLGGSGCEGLRRRISKFLITDNVAVCYNWKGKNTKMPFEKTCSIEVIYESVKLHFPQIEKSDFVTAEATKNWLKYAKSRIIRKRQNSKENAEEIS</sequence>
<gene>
    <name evidence="2" type="ORF">QE152_g3775</name>
</gene>
<accession>A0AAW1N4U6</accession>
<dbReference type="PANTHER" id="PTHR34153">
    <property type="entry name" value="SI:CH211-262H13.3-RELATED-RELATED"/>
    <property type="match status" value="1"/>
</dbReference>
<feature type="domain" description="DUF4806" evidence="1">
    <location>
        <begin position="63"/>
        <end position="135"/>
    </location>
</feature>